<dbReference type="Proteomes" id="UP001212841">
    <property type="component" value="Unassembled WGS sequence"/>
</dbReference>
<protein>
    <recommendedName>
        <fullName evidence="3">F-box domain-containing protein</fullName>
    </recommendedName>
</protein>
<dbReference type="AlphaFoldDB" id="A0AAD5X860"/>
<comment type="caution">
    <text evidence="1">The sequence shown here is derived from an EMBL/GenBank/DDBJ whole genome shotgun (WGS) entry which is preliminary data.</text>
</comment>
<proteinExistence type="predicted"/>
<evidence type="ECO:0000313" key="1">
    <source>
        <dbReference type="EMBL" id="KAJ3055628.1"/>
    </source>
</evidence>
<gene>
    <name evidence="1" type="ORF">HK097_009955</name>
</gene>
<name>A0AAD5X860_9FUNG</name>
<evidence type="ECO:0008006" key="3">
    <source>
        <dbReference type="Google" id="ProtNLM"/>
    </source>
</evidence>
<accession>A0AAD5X860</accession>
<evidence type="ECO:0000313" key="2">
    <source>
        <dbReference type="Proteomes" id="UP001212841"/>
    </source>
</evidence>
<dbReference type="EMBL" id="JADGJD010000070">
    <property type="protein sequence ID" value="KAJ3055628.1"/>
    <property type="molecule type" value="Genomic_DNA"/>
</dbReference>
<keyword evidence="2" id="KW-1185">Reference proteome</keyword>
<sequence length="439" mass="50234">MNTTPTLLTIDDASLLSIFLHLPLDNMNTLQHTCRHLHAFLHNPHNVIPLLKSPSHKHALTALFRFPRWSLNEKVLTATLAAPKPPILYVERFLVLMLGRREFAEAFWRMSTEMVRWYPDGSVGEKFKKRCPLWRHFSINRILGTAATGILAVLQRLVDEEGFPVDELFSELSTWAPLGVESREKDLLVGLAQSTWAQSKFSLRHILPRLVIYMSTPTTYNFVVWTYHNAPASEVEHFDQHTRQILNNPRTTFRTFLDLTGLCPHLVKADNSLKSFEFRHTRNAIYSSDRNALNPRLINAGVVPSHEDLAVEIPFTFALEPEFLIRWCLLVGKLIKRFSSDTSSAWHPRSAKTNDLMIDALFQAVIFDSHVAADCRKSVGVLLKYVSDKAGGIDWAPTGDTFVRLDRRASAMGHREADFDEIFRHMKGELALLWKMRVN</sequence>
<organism evidence="1 2">
    <name type="scientific">Rhizophlyctis rosea</name>
    <dbReference type="NCBI Taxonomy" id="64517"/>
    <lineage>
        <taxon>Eukaryota</taxon>
        <taxon>Fungi</taxon>
        <taxon>Fungi incertae sedis</taxon>
        <taxon>Chytridiomycota</taxon>
        <taxon>Chytridiomycota incertae sedis</taxon>
        <taxon>Chytridiomycetes</taxon>
        <taxon>Rhizophlyctidales</taxon>
        <taxon>Rhizophlyctidaceae</taxon>
        <taxon>Rhizophlyctis</taxon>
    </lineage>
</organism>
<reference evidence="1" key="1">
    <citation type="submission" date="2020-05" db="EMBL/GenBank/DDBJ databases">
        <title>Phylogenomic resolution of chytrid fungi.</title>
        <authorList>
            <person name="Stajich J.E."/>
            <person name="Amses K."/>
            <person name="Simmons R."/>
            <person name="Seto K."/>
            <person name="Myers J."/>
            <person name="Bonds A."/>
            <person name="Quandt C.A."/>
            <person name="Barry K."/>
            <person name="Liu P."/>
            <person name="Grigoriev I."/>
            <person name="Longcore J.E."/>
            <person name="James T.Y."/>
        </authorList>
    </citation>
    <scope>NUCLEOTIDE SEQUENCE</scope>
    <source>
        <strain evidence="1">JEL0318</strain>
    </source>
</reference>